<feature type="compositionally biased region" description="Polar residues" evidence="1">
    <location>
        <begin position="225"/>
        <end position="238"/>
    </location>
</feature>
<keyword evidence="2" id="KW-0812">Transmembrane</keyword>
<feature type="compositionally biased region" description="Polar residues" evidence="1">
    <location>
        <begin position="7"/>
        <end position="16"/>
    </location>
</feature>
<feature type="region of interest" description="Disordered" evidence="1">
    <location>
        <begin position="1"/>
        <end position="22"/>
    </location>
</feature>
<name>A0A6A6LE66_HEVBR</name>
<feature type="transmembrane region" description="Helical" evidence="2">
    <location>
        <begin position="320"/>
        <end position="339"/>
    </location>
</feature>
<feature type="compositionally biased region" description="Polar residues" evidence="1">
    <location>
        <begin position="192"/>
        <end position="205"/>
    </location>
</feature>
<feature type="region of interest" description="Disordered" evidence="1">
    <location>
        <begin position="225"/>
        <end position="250"/>
    </location>
</feature>
<dbReference type="Proteomes" id="UP000467840">
    <property type="component" value="Chromosome 1"/>
</dbReference>
<dbReference type="AlphaFoldDB" id="A0A6A6LE66"/>
<dbReference type="NCBIfam" id="TIGR01571">
    <property type="entry name" value="A_thal_Cys_rich"/>
    <property type="match status" value="1"/>
</dbReference>
<keyword evidence="2" id="KW-1133">Transmembrane helix</keyword>
<comment type="caution">
    <text evidence="3">The sequence shown here is derived from an EMBL/GenBank/DDBJ whole genome shotgun (WGS) entry which is preliminary data.</text>
</comment>
<feature type="compositionally biased region" description="Pro residues" evidence="1">
    <location>
        <begin position="107"/>
        <end position="140"/>
    </location>
</feature>
<evidence type="ECO:0000256" key="1">
    <source>
        <dbReference type="SAM" id="MobiDB-lite"/>
    </source>
</evidence>
<organism evidence="3 4">
    <name type="scientific">Hevea brasiliensis</name>
    <name type="common">Para rubber tree</name>
    <name type="synonym">Siphonia brasiliensis</name>
    <dbReference type="NCBI Taxonomy" id="3981"/>
    <lineage>
        <taxon>Eukaryota</taxon>
        <taxon>Viridiplantae</taxon>
        <taxon>Streptophyta</taxon>
        <taxon>Embryophyta</taxon>
        <taxon>Tracheophyta</taxon>
        <taxon>Spermatophyta</taxon>
        <taxon>Magnoliopsida</taxon>
        <taxon>eudicotyledons</taxon>
        <taxon>Gunneridae</taxon>
        <taxon>Pentapetalae</taxon>
        <taxon>rosids</taxon>
        <taxon>fabids</taxon>
        <taxon>Malpighiales</taxon>
        <taxon>Euphorbiaceae</taxon>
        <taxon>Crotonoideae</taxon>
        <taxon>Micrandreae</taxon>
        <taxon>Hevea</taxon>
    </lineage>
</organism>
<keyword evidence="4" id="KW-1185">Reference proteome</keyword>
<evidence type="ECO:0000313" key="3">
    <source>
        <dbReference type="EMBL" id="KAF2298765.1"/>
    </source>
</evidence>
<dbReference type="InterPro" id="IPR006461">
    <property type="entry name" value="PLAC_motif_containing"/>
</dbReference>
<proteinExistence type="predicted"/>
<dbReference type="EMBL" id="JAAGAX010000011">
    <property type="protein sequence ID" value="KAF2298765.1"/>
    <property type="molecule type" value="Genomic_DNA"/>
</dbReference>
<gene>
    <name evidence="3" type="ORF">GH714_026868</name>
</gene>
<accession>A0A6A6LE66</accession>
<protein>
    <submittedName>
        <fullName evidence="3">Uncharacterized protein</fullName>
    </submittedName>
</protein>
<feature type="compositionally biased region" description="Low complexity" evidence="1">
    <location>
        <begin position="56"/>
        <end position="93"/>
    </location>
</feature>
<reference evidence="3 4" key="1">
    <citation type="journal article" date="2020" name="Mol. Plant">
        <title>The Chromosome-Based Rubber Tree Genome Provides New Insights into Spurge Genome Evolution and Rubber Biosynthesis.</title>
        <authorList>
            <person name="Liu J."/>
            <person name="Shi C."/>
            <person name="Shi C.C."/>
            <person name="Li W."/>
            <person name="Zhang Q.J."/>
            <person name="Zhang Y."/>
            <person name="Li K."/>
            <person name="Lu H.F."/>
            <person name="Shi C."/>
            <person name="Zhu S.T."/>
            <person name="Xiao Z.Y."/>
            <person name="Nan H."/>
            <person name="Yue Y."/>
            <person name="Zhu X.G."/>
            <person name="Wu Y."/>
            <person name="Hong X.N."/>
            <person name="Fan G.Y."/>
            <person name="Tong Y."/>
            <person name="Zhang D."/>
            <person name="Mao C.L."/>
            <person name="Liu Y.L."/>
            <person name="Hao S.J."/>
            <person name="Liu W.Q."/>
            <person name="Lv M.Q."/>
            <person name="Zhang H.B."/>
            <person name="Liu Y."/>
            <person name="Hu-Tang G.R."/>
            <person name="Wang J.P."/>
            <person name="Wang J.H."/>
            <person name="Sun Y.H."/>
            <person name="Ni S.B."/>
            <person name="Chen W.B."/>
            <person name="Zhang X.C."/>
            <person name="Jiao Y.N."/>
            <person name="Eichler E.E."/>
            <person name="Li G.H."/>
            <person name="Liu X."/>
            <person name="Gao L.Z."/>
        </authorList>
    </citation>
    <scope>NUCLEOTIDE SEQUENCE [LARGE SCALE GENOMIC DNA]</scope>
    <source>
        <strain evidence="4">cv. GT1</strain>
        <tissue evidence="3">Leaf</tissue>
    </source>
</reference>
<dbReference type="PANTHER" id="PTHR15907">
    <property type="entry name" value="DUF614 FAMILY PROTEIN-RELATED"/>
    <property type="match status" value="1"/>
</dbReference>
<keyword evidence="2" id="KW-0472">Membrane</keyword>
<feature type="region of interest" description="Disordered" evidence="1">
    <location>
        <begin position="46"/>
        <end position="207"/>
    </location>
</feature>
<sequence>MGRPLGDSSSYQTDQPQEYPLDATIESTAIQSDFAAQTLEINYYDSTQQDMYSADPEPQQQQEDYNQQPPQQQQYQPSQFQPPEAQQPQAQQYPPTPPQANQGYGPSPTPPSQFPPQSRPNNPAYPPQGPQTIPSRPPQFPAQSPIQPAAYPPQSPQTIPTQPVQFPPPSPQSHPIYPGGTNQTVAFPPQRPQQISRNYPPQVTLQPFPPQAALQAFTQNAYQASQPQAVSFPPQNNAAPGYNMPSSPYKPAAQATMAAPGIPVMTQEGQVYNEGWRTGLFDCMEDPMNAVTTACFPCITFGQVAEIIDNGHTSCGTSGLLYGLIAAFIGLPCIMSCSYRTKLRAKYGLVESPAPDWVTHFFCEWLAGKC</sequence>
<evidence type="ECO:0000313" key="4">
    <source>
        <dbReference type="Proteomes" id="UP000467840"/>
    </source>
</evidence>
<dbReference type="Pfam" id="PF04749">
    <property type="entry name" value="PLAC8"/>
    <property type="match status" value="1"/>
</dbReference>
<evidence type="ECO:0000256" key="2">
    <source>
        <dbReference type="SAM" id="Phobius"/>
    </source>
</evidence>